<dbReference type="HOGENOM" id="CLU_122217_0_0_1"/>
<dbReference type="AlphaFoldDB" id="A0A0D0CAE8"/>
<proteinExistence type="predicted"/>
<name>A0A0D0CAE8_9AGAM</name>
<keyword evidence="2" id="KW-1185">Reference proteome</keyword>
<reference evidence="2" key="2">
    <citation type="submission" date="2015-01" db="EMBL/GenBank/DDBJ databases">
        <title>Evolutionary Origins and Diversification of the Mycorrhizal Mutualists.</title>
        <authorList>
            <consortium name="DOE Joint Genome Institute"/>
            <consortium name="Mycorrhizal Genomics Consortium"/>
            <person name="Kohler A."/>
            <person name="Kuo A."/>
            <person name="Nagy L.G."/>
            <person name="Floudas D."/>
            <person name="Copeland A."/>
            <person name="Barry K.W."/>
            <person name="Cichocki N."/>
            <person name="Veneault-Fourrey C."/>
            <person name="LaButti K."/>
            <person name="Lindquist E.A."/>
            <person name="Lipzen A."/>
            <person name="Lundell T."/>
            <person name="Morin E."/>
            <person name="Murat C."/>
            <person name="Riley R."/>
            <person name="Ohm R."/>
            <person name="Sun H."/>
            <person name="Tunlid A."/>
            <person name="Henrissat B."/>
            <person name="Grigoriev I.V."/>
            <person name="Hibbett D.S."/>
            <person name="Martin F."/>
        </authorList>
    </citation>
    <scope>NUCLEOTIDE SEQUENCE [LARGE SCALE GENOMIC DNA]</scope>
    <source>
        <strain evidence="2">Ve08.2h10</strain>
    </source>
</reference>
<dbReference type="InParanoid" id="A0A0D0CAE8"/>
<dbReference type="OrthoDB" id="2671430at2759"/>
<organism evidence="1 2">
    <name type="scientific">Paxillus rubicundulus Ve08.2h10</name>
    <dbReference type="NCBI Taxonomy" id="930991"/>
    <lineage>
        <taxon>Eukaryota</taxon>
        <taxon>Fungi</taxon>
        <taxon>Dikarya</taxon>
        <taxon>Basidiomycota</taxon>
        <taxon>Agaricomycotina</taxon>
        <taxon>Agaricomycetes</taxon>
        <taxon>Agaricomycetidae</taxon>
        <taxon>Boletales</taxon>
        <taxon>Paxilineae</taxon>
        <taxon>Paxillaceae</taxon>
        <taxon>Paxillus</taxon>
    </lineage>
</organism>
<evidence type="ECO:0000313" key="2">
    <source>
        <dbReference type="Proteomes" id="UP000054538"/>
    </source>
</evidence>
<sequence>MQGLEVPQDLLLRLTDLIADYMLDRLRDYMHPDPAVPPSVPSPFIPVYAMQQADRFAEMLALAYNNPGGSVTLSAWTAVLIIPMVINIDVKRVQEALNAHNYGTNAKREADLLRRFNMPEIPPIMGPAVLIDTAGVVLLWSLLEVLSSHVQDLMWGALSPINTMLSCSVSEPMVNGTWRIAHRNFNGADM</sequence>
<gene>
    <name evidence="1" type="ORF">PAXRUDRAFT_21885</name>
</gene>
<dbReference type="Proteomes" id="UP000054538">
    <property type="component" value="Unassembled WGS sequence"/>
</dbReference>
<accession>A0A0D0CAE8</accession>
<reference evidence="1 2" key="1">
    <citation type="submission" date="2014-04" db="EMBL/GenBank/DDBJ databases">
        <authorList>
            <consortium name="DOE Joint Genome Institute"/>
            <person name="Kuo A."/>
            <person name="Kohler A."/>
            <person name="Jargeat P."/>
            <person name="Nagy L.G."/>
            <person name="Floudas D."/>
            <person name="Copeland A."/>
            <person name="Barry K.W."/>
            <person name="Cichocki N."/>
            <person name="Veneault-Fourrey C."/>
            <person name="LaButti K."/>
            <person name="Lindquist E.A."/>
            <person name="Lipzen A."/>
            <person name="Lundell T."/>
            <person name="Morin E."/>
            <person name="Murat C."/>
            <person name="Sun H."/>
            <person name="Tunlid A."/>
            <person name="Henrissat B."/>
            <person name="Grigoriev I.V."/>
            <person name="Hibbett D.S."/>
            <person name="Martin F."/>
            <person name="Nordberg H.P."/>
            <person name="Cantor M.N."/>
            <person name="Hua S.X."/>
        </authorList>
    </citation>
    <scope>NUCLEOTIDE SEQUENCE [LARGE SCALE GENOMIC DNA]</scope>
    <source>
        <strain evidence="1 2">Ve08.2h10</strain>
    </source>
</reference>
<dbReference type="EMBL" id="KN830731">
    <property type="protein sequence ID" value="KIK72528.1"/>
    <property type="molecule type" value="Genomic_DNA"/>
</dbReference>
<protein>
    <submittedName>
        <fullName evidence="1">Uncharacterized protein</fullName>
    </submittedName>
</protein>
<evidence type="ECO:0000313" key="1">
    <source>
        <dbReference type="EMBL" id="KIK72528.1"/>
    </source>
</evidence>